<dbReference type="EMBL" id="CP014327">
    <property type="protein sequence ID" value="AML52859.1"/>
    <property type="molecule type" value="Genomic_DNA"/>
</dbReference>
<dbReference type="AlphaFoldDB" id="A0A126V585"/>
<dbReference type="Proteomes" id="UP000070371">
    <property type="component" value="Chromosome"/>
</dbReference>
<organism evidence="1 2">
    <name type="scientific">Falsihalocynthiibacter arcticus</name>
    <dbReference type="NCBI Taxonomy" id="1579316"/>
    <lineage>
        <taxon>Bacteria</taxon>
        <taxon>Pseudomonadati</taxon>
        <taxon>Pseudomonadota</taxon>
        <taxon>Alphaproteobacteria</taxon>
        <taxon>Rhodobacterales</taxon>
        <taxon>Roseobacteraceae</taxon>
        <taxon>Falsihalocynthiibacter</taxon>
    </lineage>
</organism>
<reference evidence="1 2" key="1">
    <citation type="submission" date="2016-02" db="EMBL/GenBank/DDBJ databases">
        <title>Complete genome sequence of Halocynthiibacter arcticus PAMC 20958t from arctic marine sediment.</title>
        <authorList>
            <person name="Lee Y.M."/>
            <person name="Baek K."/>
            <person name="Lee H.K."/>
            <person name="Shin S.C."/>
        </authorList>
    </citation>
    <scope>NUCLEOTIDE SEQUENCE [LARGE SCALE GENOMIC DNA]</scope>
    <source>
        <strain evidence="1">PAMC 20958</strain>
    </source>
</reference>
<name>A0A126V585_9RHOB</name>
<proteinExistence type="predicted"/>
<evidence type="ECO:0000313" key="1">
    <source>
        <dbReference type="EMBL" id="AML52859.1"/>
    </source>
</evidence>
<sequence>MRARYDIASPNAYRECSTKYTSARFSEKLFKILFQTEPAMMLRDPRMAGLEKLGRGMGSTSDNGAGFSPLSRSLIRALQRAISALAVINA</sequence>
<accession>A0A126V585</accession>
<keyword evidence="2" id="KW-1185">Reference proteome</keyword>
<evidence type="ECO:0000313" key="2">
    <source>
        <dbReference type="Proteomes" id="UP000070371"/>
    </source>
</evidence>
<protein>
    <submittedName>
        <fullName evidence="1">Uncharacterized protein</fullName>
    </submittedName>
</protein>
<dbReference type="RefSeq" id="WP_039000871.1">
    <property type="nucleotide sequence ID" value="NZ_CP014327.1"/>
</dbReference>
<dbReference type="KEGG" id="hat:RC74_17770"/>
<gene>
    <name evidence="1" type="ORF">RC74_17770</name>
</gene>